<feature type="domain" description="Peptidase S9 prolyl oligopeptidase catalytic" evidence="10">
    <location>
        <begin position="495"/>
        <end position="707"/>
    </location>
</feature>
<evidence type="ECO:0000256" key="2">
    <source>
        <dbReference type="ARBA" id="ARBA00005228"/>
    </source>
</evidence>
<name>A0A370QAP6_9FLAO</name>
<keyword evidence="4" id="KW-0732">Signal</keyword>
<evidence type="ECO:0000256" key="5">
    <source>
        <dbReference type="ARBA" id="ARBA00022764"/>
    </source>
</evidence>
<dbReference type="InterPro" id="IPR001375">
    <property type="entry name" value="Peptidase_S9_cat"/>
</dbReference>
<dbReference type="GO" id="GO:0042597">
    <property type="term" value="C:periplasmic space"/>
    <property type="evidence" value="ECO:0007669"/>
    <property type="project" value="UniProtKB-SubCell"/>
</dbReference>
<dbReference type="Gene3D" id="3.40.50.1820">
    <property type="entry name" value="alpha/beta hydrolase"/>
    <property type="match status" value="1"/>
</dbReference>
<dbReference type="PANTHER" id="PTHR11757">
    <property type="entry name" value="PROTEASE FAMILY S9A OLIGOPEPTIDASE"/>
    <property type="match status" value="1"/>
</dbReference>
<evidence type="ECO:0000256" key="3">
    <source>
        <dbReference type="ARBA" id="ARBA00022670"/>
    </source>
</evidence>
<evidence type="ECO:0000256" key="4">
    <source>
        <dbReference type="ARBA" id="ARBA00022729"/>
    </source>
</evidence>
<dbReference type="InterPro" id="IPR002470">
    <property type="entry name" value="Peptidase_S9A"/>
</dbReference>
<evidence type="ECO:0000313" key="12">
    <source>
        <dbReference type="EMBL" id="RDK85422.1"/>
    </source>
</evidence>
<gene>
    <name evidence="12" type="ORF">C8D94_103247</name>
</gene>
<keyword evidence="3" id="KW-0645">Protease</keyword>
<evidence type="ECO:0000256" key="1">
    <source>
        <dbReference type="ARBA" id="ARBA00004418"/>
    </source>
</evidence>
<dbReference type="Gene3D" id="2.130.10.120">
    <property type="entry name" value="Prolyl oligopeptidase, N-terminal domain"/>
    <property type="match status" value="1"/>
</dbReference>
<dbReference type="InterPro" id="IPR023302">
    <property type="entry name" value="Pept_S9A_N"/>
</dbReference>
<dbReference type="Proteomes" id="UP000255317">
    <property type="component" value="Unassembled WGS sequence"/>
</dbReference>
<feature type="domain" description="Peptidase S9A N-terminal" evidence="11">
    <location>
        <begin position="36"/>
        <end position="434"/>
    </location>
</feature>
<evidence type="ECO:0000256" key="8">
    <source>
        <dbReference type="ARBA" id="ARBA00060121"/>
    </source>
</evidence>
<dbReference type="InterPro" id="IPR051543">
    <property type="entry name" value="Serine_Peptidase_S9A"/>
</dbReference>
<dbReference type="GO" id="GO:0006508">
    <property type="term" value="P:proteolysis"/>
    <property type="evidence" value="ECO:0007669"/>
    <property type="project" value="UniProtKB-KW"/>
</dbReference>
<reference evidence="12 13" key="1">
    <citation type="submission" date="2018-07" db="EMBL/GenBank/DDBJ databases">
        <title>Genomic Encyclopedia of Type Strains, Phase IV (KMG-IV): sequencing the most valuable type-strain genomes for metagenomic binning, comparative biology and taxonomic classification.</title>
        <authorList>
            <person name="Goeker M."/>
        </authorList>
    </citation>
    <scope>NUCLEOTIDE SEQUENCE [LARGE SCALE GENOMIC DNA]</scope>
    <source>
        <strain evidence="12 13">DSM 101478</strain>
    </source>
</reference>
<dbReference type="EMBL" id="QRAO01000003">
    <property type="protein sequence ID" value="RDK85422.1"/>
    <property type="molecule type" value="Genomic_DNA"/>
</dbReference>
<dbReference type="AlphaFoldDB" id="A0A370QAP6"/>
<organism evidence="12 13">
    <name type="scientific">Marinirhabdus gelatinilytica</name>
    <dbReference type="NCBI Taxonomy" id="1703343"/>
    <lineage>
        <taxon>Bacteria</taxon>
        <taxon>Pseudomonadati</taxon>
        <taxon>Bacteroidota</taxon>
        <taxon>Flavobacteriia</taxon>
        <taxon>Flavobacteriales</taxon>
        <taxon>Flavobacteriaceae</taxon>
    </lineage>
</organism>
<dbReference type="GO" id="GO:0004252">
    <property type="term" value="F:serine-type endopeptidase activity"/>
    <property type="evidence" value="ECO:0007669"/>
    <property type="project" value="InterPro"/>
</dbReference>
<dbReference type="PRINTS" id="PR00862">
    <property type="entry name" value="PROLIGOPTASE"/>
</dbReference>
<evidence type="ECO:0000259" key="11">
    <source>
        <dbReference type="Pfam" id="PF02897"/>
    </source>
</evidence>
<dbReference type="Pfam" id="PF00326">
    <property type="entry name" value="Peptidase_S9"/>
    <property type="match status" value="1"/>
</dbReference>
<evidence type="ECO:0000256" key="9">
    <source>
        <dbReference type="ARBA" id="ARBA00081187"/>
    </source>
</evidence>
<dbReference type="Pfam" id="PF02897">
    <property type="entry name" value="Peptidase_S9_N"/>
    <property type="match status" value="1"/>
</dbReference>
<keyword evidence="13" id="KW-1185">Reference proteome</keyword>
<comment type="similarity">
    <text evidence="2">Belongs to the peptidase S9A family.</text>
</comment>
<dbReference type="FunFam" id="3.40.50.1820:FF:000005">
    <property type="entry name" value="Prolyl endopeptidase"/>
    <property type="match status" value="1"/>
</dbReference>
<dbReference type="InterPro" id="IPR029058">
    <property type="entry name" value="AB_hydrolase_fold"/>
</dbReference>
<protein>
    <recommendedName>
        <fullName evidence="9">Proline-specific endopeptidase</fullName>
    </recommendedName>
</protein>
<evidence type="ECO:0000259" key="10">
    <source>
        <dbReference type="Pfam" id="PF00326"/>
    </source>
</evidence>
<dbReference type="OrthoDB" id="9801421at2"/>
<dbReference type="RefSeq" id="WP_115123844.1">
    <property type="nucleotide sequence ID" value="NZ_QRAO01000003.1"/>
</dbReference>
<evidence type="ECO:0000256" key="7">
    <source>
        <dbReference type="ARBA" id="ARBA00022825"/>
    </source>
</evidence>
<dbReference type="SUPFAM" id="SSF50993">
    <property type="entry name" value="Peptidase/esterase 'gauge' domain"/>
    <property type="match status" value="1"/>
</dbReference>
<keyword evidence="6" id="KW-0378">Hydrolase</keyword>
<evidence type="ECO:0000256" key="6">
    <source>
        <dbReference type="ARBA" id="ARBA00022801"/>
    </source>
</evidence>
<accession>A0A370QAP6</accession>
<proteinExistence type="inferred from homology"/>
<evidence type="ECO:0000313" key="13">
    <source>
        <dbReference type="Proteomes" id="UP000255317"/>
    </source>
</evidence>
<dbReference type="PROSITE" id="PS51257">
    <property type="entry name" value="PROKAR_LIPOPROTEIN"/>
    <property type="match status" value="1"/>
</dbReference>
<keyword evidence="5" id="KW-0574">Periplasm</keyword>
<comment type="function">
    <text evidence="8">Cleaves peptide bonds on the C-terminal side of prolyl residues within peptides that are up to approximately 30 amino acids long. Has an absolute requirement for an X-Pro bond in the trans configuration immediately preceding the Pro-Y scissible bond.</text>
</comment>
<sequence length="713" mass="81910">MKYLTIVSVACLIFAIACKDNKSSESKKEMDITPPKADKIAKNLEMHGDVRTDEYYWLNEKENPEVIDYLERENDYYDKVTAHTKEFKKNLFEEMKSRIKEDDASVPYFYNGYYYITRYETGKDYPIYSRKKGSLDAEEEVMFNVNKMAEGHSYYRLNGINVSPDNKWVAFGVDTVSRRKYTIHIKNLETDEIIKENIPLTTGGSTWANDSETLFYTKKDETTLRSNRIFRHKRGTKASADKLIYTEEDETFGTYVYKTKSEEWLVIGSYSTLTSEFQILKADDPEGNFKVFQPRTRGLEYNISHFGDHFYVVTNLDNATNFKLMKTPETKTGLDNWEEVIPHRENVFLEDIDIFKEYLVISERDNGLNKIHIKRWDGTQDYYLPFQSETYTASTTNNIAFDTKILRYAYNSLATPASIIDFNMETKEKVVMKQVEVLGGTFDSGNYEEKRVWATAADGTKIPVSMIYRKGIEMDGSNPLLQYGYGSYGATIDPYFSSVRLSLLDRGFIFAIAHVRGGQYLGRQWYENGKLLTKKNTFTDFIDVSKFLIAEGYTSPEHLYASGGSAGGLLMGAVVNMAPELYNGVVASVPFVDVVTTMLDDSIPLTTGEYDEWGNPNEKEYYNYMKSYSPYDNVKALNYPNMFITTGYHDSQVQYFEPAKWVARMRDKKTGDNLILFHTNMEAGHGGASGRFEALKEVAMDYAFLLDLEGKTE</sequence>
<dbReference type="SUPFAM" id="SSF53474">
    <property type="entry name" value="alpha/beta-Hydrolases"/>
    <property type="match status" value="1"/>
</dbReference>
<dbReference type="PANTHER" id="PTHR11757:SF19">
    <property type="entry name" value="PROLYL ENDOPEPTIDASE-LIKE"/>
    <property type="match status" value="1"/>
</dbReference>
<comment type="caution">
    <text evidence="12">The sequence shown here is derived from an EMBL/GenBank/DDBJ whole genome shotgun (WGS) entry which is preliminary data.</text>
</comment>
<comment type="subcellular location">
    <subcellularLocation>
        <location evidence="1">Periplasm</location>
    </subcellularLocation>
</comment>
<keyword evidence="7" id="KW-0720">Serine protease</keyword>